<evidence type="ECO:0000313" key="4">
    <source>
        <dbReference type="EnsemblPlants" id="MELO3C009426.2.1"/>
    </source>
</evidence>
<gene>
    <name evidence="4" type="primary">103487141</name>
</gene>
<feature type="region of interest" description="Disordered" evidence="1">
    <location>
        <begin position="331"/>
        <end position="361"/>
    </location>
</feature>
<feature type="domain" description="DUF668" evidence="2">
    <location>
        <begin position="388"/>
        <end position="476"/>
    </location>
</feature>
<dbReference type="PANTHER" id="PTHR31371:SF4">
    <property type="entry name" value="DUF668 DOMAIN-CONTAINING PROTEIN"/>
    <property type="match status" value="1"/>
</dbReference>
<dbReference type="InterPro" id="IPR021864">
    <property type="entry name" value="DUF3475"/>
</dbReference>
<accession>A0A1S3B950</accession>
<proteinExistence type="predicted"/>
<evidence type="ECO:0000259" key="3">
    <source>
        <dbReference type="Pfam" id="PF11961"/>
    </source>
</evidence>
<feature type="region of interest" description="Disordered" evidence="1">
    <location>
        <begin position="292"/>
        <end position="313"/>
    </location>
</feature>
<evidence type="ECO:0008006" key="5">
    <source>
        <dbReference type="Google" id="ProtNLM"/>
    </source>
</evidence>
<organism evidence="4">
    <name type="scientific">Cucumis melo</name>
    <name type="common">Muskmelon</name>
    <dbReference type="NCBI Taxonomy" id="3656"/>
    <lineage>
        <taxon>Eukaryota</taxon>
        <taxon>Viridiplantae</taxon>
        <taxon>Streptophyta</taxon>
        <taxon>Embryophyta</taxon>
        <taxon>Tracheophyta</taxon>
        <taxon>Spermatophyta</taxon>
        <taxon>Magnoliopsida</taxon>
        <taxon>eudicotyledons</taxon>
        <taxon>Gunneridae</taxon>
        <taxon>Pentapetalae</taxon>
        <taxon>rosids</taxon>
        <taxon>fabids</taxon>
        <taxon>Cucurbitales</taxon>
        <taxon>Cucurbitaceae</taxon>
        <taxon>Benincaseae</taxon>
        <taxon>Cucumis</taxon>
    </lineage>
</organism>
<feature type="compositionally biased region" description="Polar residues" evidence="1">
    <location>
        <begin position="344"/>
        <end position="361"/>
    </location>
</feature>
<name>A0A1S3B950_CUCME</name>
<feature type="domain" description="DUF3475" evidence="3">
    <location>
        <begin position="58"/>
        <end position="113"/>
    </location>
</feature>
<dbReference type="eggNOG" id="ENOG502QQGE">
    <property type="taxonomic scope" value="Eukaryota"/>
</dbReference>
<evidence type="ECO:0000259" key="2">
    <source>
        <dbReference type="Pfam" id="PF05003"/>
    </source>
</evidence>
<dbReference type="GO" id="GO:0045927">
    <property type="term" value="P:positive regulation of growth"/>
    <property type="evidence" value="ECO:0007669"/>
    <property type="project" value="InterPro"/>
</dbReference>
<dbReference type="AlphaFoldDB" id="A0A1S3B950"/>
<sequence length="571" mass="66384">MTINVGNFLSGHWFSELFRRPSPEMMAKERQPKRSSTFRWLSRKAMQPEPEPAAIGFLSLEITALMSKLVQLWNRLEEDEFKKAKQNLSNSIGIGKLISNDETFLMELFMKEIIEDLQYIAKSIVRFGYRCSDPVLHEFEKFVKDPQKNEFNWFGWQYKWKKMDRRMKKMQRFIVLTVELWREMEILAEVEKNLKRTTTIFSFSGGGGKSFKIRKKISWHRRRAQSLKLMTPWNRTFDYILRLFMRSMITIIERIKIVFEVKEMRRSEDREDKSADRHVVAVNYRWLELEEQRKKQNNNQSATSMKNSSESKRFTQFPHFRSFRDCKNREIGSPQPSLPVRKTPSLNSTNSAVVNRTPSSPKRINGGHYSISSFFNKENLSNPPQNSLGAAALAIHYGKIVIMIENLASAPHLIGREERDDLFKMLPMSIVKALRSRMRKTKRVRQSSPYDPVVAAEWKSAMAEILQWLAPMAHDMNIWHSAQGFEKQPESEGGESGIGGCGLRSNVLLLQTLHYADREKTEDAIVELLVALSNICSSNEVCEKRLLNPLGVEAHRNYCIRDDGFSYFGVV</sequence>
<dbReference type="PANTHER" id="PTHR31371">
    <property type="entry name" value="BNAC09G50660D PROTEIN"/>
    <property type="match status" value="1"/>
</dbReference>
<dbReference type="Pfam" id="PF11961">
    <property type="entry name" value="DUF3475"/>
    <property type="match status" value="1"/>
</dbReference>
<evidence type="ECO:0000256" key="1">
    <source>
        <dbReference type="SAM" id="MobiDB-lite"/>
    </source>
</evidence>
<feature type="compositionally biased region" description="Polar residues" evidence="1">
    <location>
        <begin position="297"/>
        <end position="308"/>
    </location>
</feature>
<dbReference type="Pfam" id="PF05003">
    <property type="entry name" value="DUF668"/>
    <property type="match status" value="1"/>
</dbReference>
<dbReference type="Gramene" id="MELO3C009426.2.1">
    <property type="protein sequence ID" value="MELO3C009426.2.1"/>
    <property type="gene ID" value="MELO3C009426.2"/>
</dbReference>
<reference evidence="4" key="1">
    <citation type="submission" date="2023-03" db="UniProtKB">
        <authorList>
            <consortium name="EnsemblPlants"/>
        </authorList>
    </citation>
    <scope>IDENTIFICATION</scope>
</reference>
<dbReference type="InterPro" id="IPR007700">
    <property type="entry name" value="DUF668"/>
</dbReference>
<protein>
    <recommendedName>
        <fullName evidence="5">DUF668 domain-containing protein/DUF3475 domain-containing protein</fullName>
    </recommendedName>
</protein>
<dbReference type="EnsemblPlants" id="MELO3C009426.2.1">
    <property type="protein sequence ID" value="MELO3C009426.2.1"/>
    <property type="gene ID" value="MELO3C009426.2"/>
</dbReference>